<accession>A0A1X7A5A7</accession>
<evidence type="ECO:0000313" key="10">
    <source>
        <dbReference type="EMBL" id="SLN70984.1"/>
    </source>
</evidence>
<evidence type="ECO:0000256" key="2">
    <source>
        <dbReference type="ARBA" id="ARBA00001946"/>
    </source>
</evidence>
<dbReference type="EMBL" id="FWFK01000008">
    <property type="protein sequence ID" value="SLN70984.1"/>
    <property type="molecule type" value="Genomic_DNA"/>
</dbReference>
<comment type="subunit">
    <text evidence="3">Homohexamer.</text>
</comment>
<evidence type="ECO:0000256" key="3">
    <source>
        <dbReference type="ARBA" id="ARBA00011643"/>
    </source>
</evidence>
<keyword evidence="5 9" id="KW-0479">Metal-binding</keyword>
<dbReference type="FunFam" id="3.50.30.40:FF:000002">
    <property type="entry name" value="4-carboxy-4-hydroxy-2-oxoadipate aldolase/oxaloacetate decarboxylase"/>
    <property type="match status" value="1"/>
</dbReference>
<dbReference type="OrthoDB" id="9812532at2"/>
<dbReference type="NCBIfam" id="TIGR02798">
    <property type="entry name" value="ligK_PcmE"/>
    <property type="match status" value="1"/>
</dbReference>
<dbReference type="GO" id="GO:0047443">
    <property type="term" value="F:4-hydroxy-4-methyl-2-oxoglutarate aldolase activity"/>
    <property type="evidence" value="ECO:0007669"/>
    <property type="project" value="UniProtKB-EC"/>
</dbReference>
<dbReference type="RefSeq" id="WP_085793363.1">
    <property type="nucleotide sequence ID" value="NZ_FWFK01000008.1"/>
</dbReference>
<name>A0A1X7A5A7_9RHOB</name>
<dbReference type="GO" id="GO:0042537">
    <property type="term" value="P:benzene-containing compound metabolic process"/>
    <property type="evidence" value="ECO:0007669"/>
    <property type="project" value="UniProtKB-ARBA"/>
</dbReference>
<dbReference type="PANTHER" id="PTHR33254:SF16">
    <property type="entry name" value="BLR3842 PROTEIN"/>
    <property type="match status" value="1"/>
</dbReference>
<feature type="binding site" evidence="9">
    <location>
        <begin position="96"/>
        <end position="99"/>
    </location>
    <ligand>
        <name>substrate</name>
    </ligand>
</feature>
<reference evidence="10 11" key="1">
    <citation type="submission" date="2017-03" db="EMBL/GenBank/DDBJ databases">
        <authorList>
            <person name="Afonso C.L."/>
            <person name="Miller P.J."/>
            <person name="Scott M.A."/>
            <person name="Spackman E."/>
            <person name="Goraichik I."/>
            <person name="Dimitrov K.M."/>
            <person name="Suarez D.L."/>
            <person name="Swayne D.E."/>
        </authorList>
    </citation>
    <scope>NUCLEOTIDE SEQUENCE [LARGE SCALE GENOMIC DNA]</scope>
    <source>
        <strain evidence="10 11">CECT 8625</strain>
    </source>
</reference>
<dbReference type="InterPro" id="IPR005493">
    <property type="entry name" value="RraA/RraA-like"/>
</dbReference>
<evidence type="ECO:0000313" key="11">
    <source>
        <dbReference type="Proteomes" id="UP000193570"/>
    </source>
</evidence>
<dbReference type="SUPFAM" id="SSF89562">
    <property type="entry name" value="RraA-like"/>
    <property type="match status" value="1"/>
</dbReference>
<evidence type="ECO:0000256" key="7">
    <source>
        <dbReference type="ARBA" id="ARBA00023239"/>
    </source>
</evidence>
<comment type="cofactor">
    <cofactor evidence="2 9">
        <name>Mg(2+)</name>
        <dbReference type="ChEBI" id="CHEBI:18420"/>
    </cofactor>
</comment>
<dbReference type="NCBIfam" id="NF006731">
    <property type="entry name" value="PRK09262.1"/>
    <property type="match status" value="1"/>
</dbReference>
<feature type="binding site" evidence="9">
    <location>
        <position position="118"/>
    </location>
    <ligand>
        <name>substrate</name>
    </ligand>
</feature>
<dbReference type="AlphaFoldDB" id="A0A1X7A5A7"/>
<evidence type="ECO:0000256" key="9">
    <source>
        <dbReference type="PIRSR" id="PIRSR605493-1"/>
    </source>
</evidence>
<sequence length="230" mass="24276">MSGPMVVTGCPRVPINLLDGLGEAGVATVHEAQVRRGLMAPTMRPIQQGTRIAGSAVTISAPPGDNWMVHVAIEQLSEGDVLVLAPTSPCSDGYFGDLLATSAMARGCRGLVIDAGVRDTADLREMGFPVWSSAVHAQGTVKATPGSVNVPMICSGALVHPGDAVVADDDGVCIVPRADVERILETAQRREVNEAEKRQRLTSGELGLDIYDMRGKLEAAGLRYVRYGDE</sequence>
<dbReference type="EC" id="4.1.3.17" evidence="4"/>
<feature type="binding site" evidence="9">
    <location>
        <position position="119"/>
    </location>
    <ligand>
        <name>Mg(2+)</name>
        <dbReference type="ChEBI" id="CHEBI:18420"/>
    </ligand>
</feature>
<dbReference type="Proteomes" id="UP000193570">
    <property type="component" value="Unassembled WGS sequence"/>
</dbReference>
<comment type="similarity">
    <text evidence="8">Belongs to the LigK/PcmE family.</text>
</comment>
<keyword evidence="11" id="KW-1185">Reference proteome</keyword>
<keyword evidence="6 9" id="KW-0460">Magnesium</keyword>
<dbReference type="GO" id="GO:0046872">
    <property type="term" value="F:metal ion binding"/>
    <property type="evidence" value="ECO:0007669"/>
    <property type="project" value="UniProtKB-KW"/>
</dbReference>
<dbReference type="CDD" id="cd16841">
    <property type="entry name" value="RraA_family"/>
    <property type="match status" value="1"/>
</dbReference>
<evidence type="ECO:0000256" key="5">
    <source>
        <dbReference type="ARBA" id="ARBA00022723"/>
    </source>
</evidence>
<evidence type="ECO:0000256" key="4">
    <source>
        <dbReference type="ARBA" id="ARBA00012213"/>
    </source>
</evidence>
<comment type="catalytic activity">
    <reaction evidence="1">
        <text>4-hydroxy-4-methyl-2-oxoglutarate = 2 pyruvate</text>
        <dbReference type="Rhea" id="RHEA:22748"/>
        <dbReference type="ChEBI" id="CHEBI:15361"/>
        <dbReference type="ChEBI" id="CHEBI:58276"/>
        <dbReference type="EC" id="4.1.3.17"/>
    </reaction>
</comment>
<organism evidence="10 11">
    <name type="scientific">Roseivivax jejudonensis</name>
    <dbReference type="NCBI Taxonomy" id="1529041"/>
    <lineage>
        <taxon>Bacteria</taxon>
        <taxon>Pseudomonadati</taxon>
        <taxon>Pseudomonadota</taxon>
        <taxon>Alphaproteobacteria</taxon>
        <taxon>Rhodobacterales</taxon>
        <taxon>Roseobacteraceae</taxon>
        <taxon>Roseivivax</taxon>
    </lineage>
</organism>
<evidence type="ECO:0000256" key="6">
    <source>
        <dbReference type="ARBA" id="ARBA00022842"/>
    </source>
</evidence>
<proteinExistence type="inferred from homology"/>
<dbReference type="Gene3D" id="3.50.30.40">
    <property type="entry name" value="Ribonuclease E inhibitor RraA/RraA-like"/>
    <property type="match status" value="1"/>
</dbReference>
<dbReference type="InterPro" id="IPR014165">
    <property type="entry name" value="LigK_PcmE"/>
</dbReference>
<protein>
    <recommendedName>
        <fullName evidence="4">4-hydroxy-4-methyl-2-oxoglutarate aldolase</fullName>
        <ecNumber evidence="4">4.1.3.17</ecNumber>
    </recommendedName>
</protein>
<dbReference type="GO" id="GO:0072329">
    <property type="term" value="P:monocarboxylic acid catabolic process"/>
    <property type="evidence" value="ECO:0007669"/>
    <property type="project" value="UniProtKB-ARBA"/>
</dbReference>
<dbReference type="PANTHER" id="PTHR33254">
    <property type="entry name" value="4-HYDROXY-4-METHYL-2-OXOGLUTARATE ALDOLASE 3-RELATED"/>
    <property type="match status" value="1"/>
</dbReference>
<keyword evidence="7 10" id="KW-0456">Lyase</keyword>
<dbReference type="GO" id="GO:0019336">
    <property type="term" value="P:phenol-containing compound catabolic process"/>
    <property type="evidence" value="ECO:0007669"/>
    <property type="project" value="UniProtKB-ARBA"/>
</dbReference>
<gene>
    <name evidence="10" type="ORF">ROJ8625_03692</name>
</gene>
<evidence type="ECO:0000256" key="8">
    <source>
        <dbReference type="ARBA" id="ARBA00061585"/>
    </source>
</evidence>
<dbReference type="Pfam" id="PF03737">
    <property type="entry name" value="RraA-like"/>
    <property type="match status" value="1"/>
</dbReference>
<dbReference type="InterPro" id="IPR036704">
    <property type="entry name" value="RraA/RraA-like_sf"/>
</dbReference>
<evidence type="ECO:0000256" key="1">
    <source>
        <dbReference type="ARBA" id="ARBA00001342"/>
    </source>
</evidence>